<evidence type="ECO:0000313" key="3">
    <source>
        <dbReference type="EMBL" id="MBB5724627.1"/>
    </source>
</evidence>
<proteinExistence type="inferred from homology"/>
<name>A0ABR6N1F3_9SPHN</name>
<dbReference type="RefSeq" id="WP_184032946.1">
    <property type="nucleotide sequence ID" value="NZ_BAABAR010000002.1"/>
</dbReference>
<evidence type="ECO:0000313" key="4">
    <source>
        <dbReference type="Proteomes" id="UP000560131"/>
    </source>
</evidence>
<feature type="domain" description="Coenzyme Q-binding protein COQ10 START" evidence="2">
    <location>
        <begin position="25"/>
        <end position="145"/>
    </location>
</feature>
<keyword evidence="4" id="KW-1185">Reference proteome</keyword>
<sequence length="175" mass="19424">MADDAPLAAAKHDKPTALAARAVTINQPVAEVYSRFRDFAAWPAFMENVVRIDVHDERRSHWVVKAPGGSNVEWDARITEEVPGKLLAWESEPGAEIPNRGYVEFRDAGARGTVIVATIDYDPPAGVIGKVIAKMFQREPAIQARRDLRRFKQLLETGEIATPAMNAKQFEEMGL</sequence>
<organism evidence="3 4">
    <name type="scientific">Sphingomonas endophytica</name>
    <dbReference type="NCBI Taxonomy" id="869719"/>
    <lineage>
        <taxon>Bacteria</taxon>
        <taxon>Pseudomonadati</taxon>
        <taxon>Pseudomonadota</taxon>
        <taxon>Alphaproteobacteria</taxon>
        <taxon>Sphingomonadales</taxon>
        <taxon>Sphingomonadaceae</taxon>
        <taxon>Sphingomonas</taxon>
    </lineage>
</organism>
<dbReference type="CDD" id="cd07817">
    <property type="entry name" value="SRPBCC_8"/>
    <property type="match status" value="1"/>
</dbReference>
<protein>
    <submittedName>
        <fullName evidence="3">Membrane protein</fullName>
    </submittedName>
</protein>
<dbReference type="PANTHER" id="PTHR33824">
    <property type="entry name" value="POLYKETIDE CYCLASE/DEHYDRASE AND LIPID TRANSPORT SUPERFAMILY PROTEIN"/>
    <property type="match status" value="1"/>
</dbReference>
<reference evidence="3 4" key="1">
    <citation type="submission" date="2020-08" db="EMBL/GenBank/DDBJ databases">
        <title>Genomic Encyclopedia of Type Strains, Phase IV (KMG-IV): sequencing the most valuable type-strain genomes for metagenomic binning, comparative biology and taxonomic classification.</title>
        <authorList>
            <person name="Goeker M."/>
        </authorList>
    </citation>
    <scope>NUCLEOTIDE SEQUENCE [LARGE SCALE GENOMIC DNA]</scope>
    <source>
        <strain evidence="3 4">DSM 101535</strain>
    </source>
</reference>
<dbReference type="EMBL" id="JACIJN010000001">
    <property type="protein sequence ID" value="MBB5724627.1"/>
    <property type="molecule type" value="Genomic_DNA"/>
</dbReference>
<dbReference type="Gene3D" id="3.30.530.20">
    <property type="match status" value="1"/>
</dbReference>
<dbReference type="SUPFAM" id="SSF55961">
    <property type="entry name" value="Bet v1-like"/>
    <property type="match status" value="1"/>
</dbReference>
<dbReference type="Proteomes" id="UP000560131">
    <property type="component" value="Unassembled WGS sequence"/>
</dbReference>
<accession>A0ABR6N1F3</accession>
<dbReference type="InterPro" id="IPR047137">
    <property type="entry name" value="ORF3"/>
</dbReference>
<dbReference type="InterPro" id="IPR023393">
    <property type="entry name" value="START-like_dom_sf"/>
</dbReference>
<evidence type="ECO:0000259" key="2">
    <source>
        <dbReference type="Pfam" id="PF03364"/>
    </source>
</evidence>
<evidence type="ECO:0000256" key="1">
    <source>
        <dbReference type="ARBA" id="ARBA00008918"/>
    </source>
</evidence>
<dbReference type="PANTHER" id="PTHR33824:SF7">
    <property type="entry name" value="POLYKETIDE CYCLASE_DEHYDRASE AND LIPID TRANSPORT SUPERFAMILY PROTEIN"/>
    <property type="match status" value="1"/>
</dbReference>
<dbReference type="Pfam" id="PF03364">
    <property type="entry name" value="Polyketide_cyc"/>
    <property type="match status" value="1"/>
</dbReference>
<comment type="caution">
    <text evidence="3">The sequence shown here is derived from an EMBL/GenBank/DDBJ whole genome shotgun (WGS) entry which is preliminary data.</text>
</comment>
<gene>
    <name evidence="3" type="ORF">FHS97_000527</name>
</gene>
<comment type="similarity">
    <text evidence="1">Belongs to the ribosome association toxin RatA family.</text>
</comment>
<dbReference type="InterPro" id="IPR005031">
    <property type="entry name" value="COQ10_START"/>
</dbReference>